<comment type="similarity">
    <text evidence="1">Belongs to the CWF19 family.</text>
</comment>
<name>A0A9P9A7I8_9PEZI</name>
<evidence type="ECO:0000313" key="5">
    <source>
        <dbReference type="EMBL" id="KAH6678796.1"/>
    </source>
</evidence>
<gene>
    <name evidence="5" type="ORF">F5X68DRAFT_212683</name>
</gene>
<evidence type="ECO:0000256" key="2">
    <source>
        <dbReference type="SAM" id="MobiDB-lite"/>
    </source>
</evidence>
<dbReference type="PANTHER" id="PTHR12072:SF5">
    <property type="entry name" value="CWF19-LIKE PROTEIN 2"/>
    <property type="match status" value="1"/>
</dbReference>
<reference evidence="5" key="1">
    <citation type="journal article" date="2021" name="Nat. Commun.">
        <title>Genetic determinants of endophytism in the Arabidopsis root mycobiome.</title>
        <authorList>
            <person name="Mesny F."/>
            <person name="Miyauchi S."/>
            <person name="Thiergart T."/>
            <person name="Pickel B."/>
            <person name="Atanasova L."/>
            <person name="Karlsson M."/>
            <person name="Huettel B."/>
            <person name="Barry K.W."/>
            <person name="Haridas S."/>
            <person name="Chen C."/>
            <person name="Bauer D."/>
            <person name="Andreopoulos W."/>
            <person name="Pangilinan J."/>
            <person name="LaButti K."/>
            <person name="Riley R."/>
            <person name="Lipzen A."/>
            <person name="Clum A."/>
            <person name="Drula E."/>
            <person name="Henrissat B."/>
            <person name="Kohler A."/>
            <person name="Grigoriev I.V."/>
            <person name="Martin F.M."/>
            <person name="Hacquard S."/>
        </authorList>
    </citation>
    <scope>NUCLEOTIDE SEQUENCE</scope>
    <source>
        <strain evidence="5">MPI-SDFR-AT-0117</strain>
    </source>
</reference>
<dbReference type="GO" id="GO:0071014">
    <property type="term" value="C:post-mRNA release spliceosomal complex"/>
    <property type="evidence" value="ECO:0007669"/>
    <property type="project" value="TreeGrafter"/>
</dbReference>
<dbReference type="Gene3D" id="3.30.428.10">
    <property type="entry name" value="HIT-like"/>
    <property type="match status" value="1"/>
</dbReference>
<organism evidence="5 6">
    <name type="scientific">Plectosphaerella plurivora</name>
    <dbReference type="NCBI Taxonomy" id="936078"/>
    <lineage>
        <taxon>Eukaryota</taxon>
        <taxon>Fungi</taxon>
        <taxon>Dikarya</taxon>
        <taxon>Ascomycota</taxon>
        <taxon>Pezizomycotina</taxon>
        <taxon>Sordariomycetes</taxon>
        <taxon>Hypocreomycetidae</taxon>
        <taxon>Glomerellales</taxon>
        <taxon>Plectosphaerellaceae</taxon>
        <taxon>Plectosphaerella</taxon>
    </lineage>
</organism>
<dbReference type="OrthoDB" id="2113965at2759"/>
<dbReference type="GO" id="GO:0000398">
    <property type="term" value="P:mRNA splicing, via spliceosome"/>
    <property type="evidence" value="ECO:0007669"/>
    <property type="project" value="TreeGrafter"/>
</dbReference>
<dbReference type="InterPro" id="IPR006767">
    <property type="entry name" value="Cwf19-like_C_dom-2"/>
</dbReference>
<feature type="domain" description="Cwf19-like C-terminal" evidence="4">
    <location>
        <begin position="470"/>
        <end position="593"/>
    </location>
</feature>
<feature type="compositionally biased region" description="Basic and acidic residues" evidence="2">
    <location>
        <begin position="1"/>
        <end position="29"/>
    </location>
</feature>
<feature type="region of interest" description="Disordered" evidence="2">
    <location>
        <begin position="1"/>
        <end position="187"/>
    </location>
</feature>
<dbReference type="SUPFAM" id="SSF54197">
    <property type="entry name" value="HIT-like"/>
    <property type="match status" value="1"/>
</dbReference>
<evidence type="ECO:0000313" key="6">
    <source>
        <dbReference type="Proteomes" id="UP000770015"/>
    </source>
</evidence>
<dbReference type="Pfam" id="PF04677">
    <property type="entry name" value="CwfJ_C_1"/>
    <property type="match status" value="1"/>
</dbReference>
<protein>
    <submittedName>
        <fullName evidence="5">Cell cycle control protein cwf19</fullName>
    </submittedName>
</protein>
<dbReference type="EMBL" id="JAGSXJ010000021">
    <property type="protein sequence ID" value="KAH6678796.1"/>
    <property type="molecule type" value="Genomic_DNA"/>
</dbReference>
<comment type="caution">
    <text evidence="5">The sequence shown here is derived from an EMBL/GenBank/DDBJ whole genome shotgun (WGS) entry which is preliminary data.</text>
</comment>
<feature type="compositionally biased region" description="Basic and acidic residues" evidence="2">
    <location>
        <begin position="118"/>
        <end position="129"/>
    </location>
</feature>
<evidence type="ECO:0000259" key="3">
    <source>
        <dbReference type="Pfam" id="PF04676"/>
    </source>
</evidence>
<evidence type="ECO:0000256" key="1">
    <source>
        <dbReference type="ARBA" id="ARBA00006795"/>
    </source>
</evidence>
<dbReference type="InterPro" id="IPR036265">
    <property type="entry name" value="HIT-like_sf"/>
</dbReference>
<dbReference type="PANTHER" id="PTHR12072">
    <property type="entry name" value="CWF19, CELL CYCLE CONTROL PROTEIN"/>
    <property type="match status" value="1"/>
</dbReference>
<proteinExistence type="inferred from homology"/>
<evidence type="ECO:0000259" key="4">
    <source>
        <dbReference type="Pfam" id="PF04677"/>
    </source>
</evidence>
<accession>A0A9P9A7I8</accession>
<feature type="domain" description="Cwf19-like protein C-terminal" evidence="3">
    <location>
        <begin position="602"/>
        <end position="704"/>
    </location>
</feature>
<dbReference type="AlphaFoldDB" id="A0A9P9A7I8"/>
<keyword evidence="6" id="KW-1185">Reference proteome</keyword>
<dbReference type="InterPro" id="IPR006768">
    <property type="entry name" value="Cwf19-like_C_dom-1"/>
</dbReference>
<dbReference type="Proteomes" id="UP000770015">
    <property type="component" value="Unassembled WGS sequence"/>
</dbReference>
<feature type="compositionally biased region" description="Basic and acidic residues" evidence="2">
    <location>
        <begin position="45"/>
        <end position="66"/>
    </location>
</feature>
<dbReference type="Pfam" id="PF04676">
    <property type="entry name" value="CwfJ_C_2"/>
    <property type="match status" value="1"/>
</dbReference>
<feature type="compositionally biased region" description="Basic residues" evidence="2">
    <location>
        <begin position="30"/>
        <end position="44"/>
    </location>
</feature>
<feature type="region of interest" description="Disordered" evidence="2">
    <location>
        <begin position="297"/>
        <end position="322"/>
    </location>
</feature>
<feature type="compositionally biased region" description="Low complexity" evidence="2">
    <location>
        <begin position="132"/>
        <end position="143"/>
    </location>
</feature>
<dbReference type="InterPro" id="IPR040194">
    <property type="entry name" value="Cwf19-like"/>
</dbReference>
<sequence length="710" mass="81417">MDGLDEFEKALAAEKGERERTHREKEERRERKKQHRSHHHHRSHHKDDADESSERRGHRDRDNSRERHGHRSSKHRDEDGGHRRHRDSRRRDDDNEENSSRRKRARREENDLVTPEGRSSHDQSSKEDTTNPEEAPVVPIAEPTGASLLKRDDWMTAPSAIDIDYVQRRKKEKTPPPKEAPVRVVHSREINKDFDEVEAEDAPAAERKVDYKFGDRGAQWRMMKLASVYTMVEQTGRTVDDVAVEKYGDLQDFDDAREERTELDRRKLYGEGYEGTDQPTGDLYRERKAKEAVVSEAAAYSDDEPPEQGVVIPDRPSQHTPMDQTTLNRLRAQMVKAKLMRAPNAAQLEEEYNQAAASFATNGPQSVVLGAQESRILAGTRGEVKAVETRRGKERGNVEENTDMTIEDMVREERRTRGQAGGEGMRLAERIAKDAKFDDDLEYMDENADKLAKRVHKSEINLKNVAVGEYQKLTRILDNCPLCHHEDKGQPPLAPVVSLGTRAFLTLPTEPEVGEGGAVIVPLAHRRNLLECDDDEWEEMRNFMKSLTRMYHEKGQDVIFYENAAAPQRHLHAAMMAVPIPYEDGAMIPAYFREAFMSADEEWSQHRKVIDTGARAAEGLGKLAFRRSIAKEMPYFHVWFTLDGGLGHIVENAAKWPRGDLFAREVIGGILDLGPDVIKKQGRWRKDDARVEPFKKRWRKFDWTRVLSGA</sequence>